<dbReference type="PANTHER" id="PTHR43408">
    <property type="entry name" value="FMN REDUCTASE (NADPH)"/>
    <property type="match status" value="1"/>
</dbReference>
<dbReference type="STRING" id="1385521.N803_00470"/>
<keyword evidence="3" id="KW-0560">Oxidoreductase</keyword>
<dbReference type="eggNOG" id="COG0431">
    <property type="taxonomic scope" value="Bacteria"/>
</dbReference>
<feature type="domain" description="NADPH-dependent FMN reductase-like" evidence="4">
    <location>
        <begin position="4"/>
        <end position="150"/>
    </location>
</feature>
<dbReference type="EMBL" id="AVPK01000001">
    <property type="protein sequence ID" value="KGN39033.1"/>
    <property type="molecule type" value="Genomic_DNA"/>
</dbReference>
<dbReference type="GO" id="GO:0016491">
    <property type="term" value="F:oxidoreductase activity"/>
    <property type="evidence" value="ECO:0007669"/>
    <property type="project" value="UniProtKB-KW"/>
</dbReference>
<gene>
    <name evidence="5" type="ORF">N803_00470</name>
</gene>
<keyword evidence="6" id="KW-1185">Reference proteome</keyword>
<dbReference type="RefSeq" id="WP_035901654.1">
    <property type="nucleotide sequence ID" value="NZ_AVPK01000001.1"/>
</dbReference>
<evidence type="ECO:0000259" key="4">
    <source>
        <dbReference type="Pfam" id="PF03358"/>
    </source>
</evidence>
<dbReference type="Gene3D" id="3.40.50.360">
    <property type="match status" value="1"/>
</dbReference>
<evidence type="ECO:0000256" key="2">
    <source>
        <dbReference type="ARBA" id="ARBA00022643"/>
    </source>
</evidence>
<evidence type="ECO:0000256" key="3">
    <source>
        <dbReference type="ARBA" id="ARBA00023002"/>
    </source>
</evidence>
<proteinExistence type="predicted"/>
<evidence type="ECO:0000313" key="6">
    <source>
        <dbReference type="Proteomes" id="UP000030011"/>
    </source>
</evidence>
<evidence type="ECO:0000313" key="5">
    <source>
        <dbReference type="EMBL" id="KGN39033.1"/>
    </source>
</evidence>
<organism evidence="5 6">
    <name type="scientific">Knoellia subterranea KCTC 19937</name>
    <dbReference type="NCBI Taxonomy" id="1385521"/>
    <lineage>
        <taxon>Bacteria</taxon>
        <taxon>Bacillati</taxon>
        <taxon>Actinomycetota</taxon>
        <taxon>Actinomycetes</taxon>
        <taxon>Micrococcales</taxon>
        <taxon>Intrasporangiaceae</taxon>
        <taxon>Knoellia</taxon>
    </lineage>
</organism>
<protein>
    <submittedName>
        <fullName evidence="5">NADPH-dependent FMN reductase</fullName>
    </submittedName>
</protein>
<name>A0A0A0JPI0_9MICO</name>
<dbReference type="InterPro" id="IPR023932">
    <property type="entry name" value="CE1759_FMN_reduct"/>
</dbReference>
<keyword evidence="1" id="KW-0285">Flavoprotein</keyword>
<dbReference type="Pfam" id="PF03358">
    <property type="entry name" value="FMN_red"/>
    <property type="match status" value="1"/>
</dbReference>
<dbReference type="InterPro" id="IPR029039">
    <property type="entry name" value="Flavoprotein-like_sf"/>
</dbReference>
<dbReference type="AlphaFoldDB" id="A0A0A0JPI0"/>
<evidence type="ECO:0000256" key="1">
    <source>
        <dbReference type="ARBA" id="ARBA00022630"/>
    </source>
</evidence>
<dbReference type="NCBIfam" id="TIGR04037">
    <property type="entry name" value="LLM_duo_CE1759"/>
    <property type="match status" value="1"/>
</dbReference>
<sequence length="219" mass="23236">MTRRIVAVTAGLSEPSSTRLLTDRLTEAVDRHVTARGEAATVEVIELRPLARAIADQMLTRFPTGDLKAAIETVIGADAIIAVTPVFSGSYSGLFKSFFDNLDVNALEGKPVLVAATGGSSRHSLMLDHAMRPLFSYLHASVVPTGVMAATDDFGTTGLDRRVDRAAAELVTAVLGAGFGGGAAHAGFLPADDEQREAGFTDRFDEVTDFTELLRRVSD</sequence>
<dbReference type="InterPro" id="IPR051814">
    <property type="entry name" value="NAD(P)H-dep_FMN_reductase"/>
</dbReference>
<reference evidence="5 6" key="1">
    <citation type="submission" date="2013-08" db="EMBL/GenBank/DDBJ databases">
        <title>The genome sequence of Knoellia subterranea.</title>
        <authorList>
            <person name="Zhu W."/>
            <person name="Wang G."/>
        </authorList>
    </citation>
    <scope>NUCLEOTIDE SEQUENCE [LARGE SCALE GENOMIC DNA]</scope>
    <source>
        <strain evidence="5 6">KCTC 19937</strain>
    </source>
</reference>
<comment type="caution">
    <text evidence="5">The sequence shown here is derived from an EMBL/GenBank/DDBJ whole genome shotgun (WGS) entry which is preliminary data.</text>
</comment>
<dbReference type="SUPFAM" id="SSF52218">
    <property type="entry name" value="Flavoproteins"/>
    <property type="match status" value="1"/>
</dbReference>
<dbReference type="OrthoDB" id="1643408at2"/>
<dbReference type="Proteomes" id="UP000030011">
    <property type="component" value="Unassembled WGS sequence"/>
</dbReference>
<dbReference type="InterPro" id="IPR005025">
    <property type="entry name" value="FMN_Rdtase-like_dom"/>
</dbReference>
<accession>A0A0A0JPI0</accession>
<keyword evidence="2" id="KW-0288">FMN</keyword>
<dbReference type="PANTHER" id="PTHR43408:SF2">
    <property type="entry name" value="FMN REDUCTASE (NADPH)"/>
    <property type="match status" value="1"/>
</dbReference>